<keyword evidence="4" id="KW-0677">Repeat</keyword>
<dbReference type="NCBIfam" id="NF008520">
    <property type="entry name" value="PRK11447.1"/>
    <property type="match status" value="1"/>
</dbReference>
<dbReference type="KEGG" id="ebi:EbC_43900"/>
<evidence type="ECO:0000256" key="6">
    <source>
        <dbReference type="ARBA" id="ARBA00022916"/>
    </source>
</evidence>
<dbReference type="InterPro" id="IPR011990">
    <property type="entry name" value="TPR-like_helical_dom_sf"/>
</dbReference>
<feature type="domain" description="Cellulose synthase operon C C-terminal" evidence="9">
    <location>
        <begin position="749"/>
        <end position="1081"/>
    </location>
</feature>
<keyword evidence="6" id="KW-0135">Cellulose biosynthesis</keyword>
<feature type="signal peptide" evidence="8">
    <location>
        <begin position="1"/>
        <end position="23"/>
    </location>
</feature>
<evidence type="ECO:0000313" key="11">
    <source>
        <dbReference type="Proteomes" id="UP000008793"/>
    </source>
</evidence>
<gene>
    <name evidence="10" type="primary">bcsC</name>
    <name evidence="10" type="ordered locus">EbC_43900</name>
</gene>
<comment type="function">
    <text evidence="1">Required for maximal bacterial cellulose synthesis.</text>
</comment>
<dbReference type="GeneID" id="90514307"/>
<comment type="pathway">
    <text evidence="2">Glycan metabolism; bacterial cellulose biosynthesis.</text>
</comment>
<name>D8ML93_ERWBE</name>
<dbReference type="GO" id="GO:0030244">
    <property type="term" value="P:cellulose biosynthetic process"/>
    <property type="evidence" value="ECO:0007669"/>
    <property type="project" value="UniProtKB-KW"/>
</dbReference>
<dbReference type="PANTHER" id="PTHR12558:SF13">
    <property type="entry name" value="CELL DIVISION CYCLE PROTEIN 27 HOMOLOG"/>
    <property type="match status" value="1"/>
</dbReference>
<dbReference type="InterPro" id="IPR008410">
    <property type="entry name" value="BCSC_C"/>
</dbReference>
<protein>
    <submittedName>
        <fullName evidence="10">Cellulose synthase operon C domain protein</fullName>
    </submittedName>
</protein>
<dbReference type="PANTHER" id="PTHR12558">
    <property type="entry name" value="CELL DIVISION CYCLE 16,23,27"/>
    <property type="match status" value="1"/>
</dbReference>
<reference evidence="10 11" key="1">
    <citation type="journal article" date="2010" name="BMC Genomics">
        <title>Genome comparison of the epiphytic bacteria Erwinia billingiae and E. tasmaniensis with the pear pathogen E. pyrifoliae.</title>
        <authorList>
            <person name="Kube M."/>
            <person name="Migdoll A.M."/>
            <person name="Gehring I."/>
            <person name="Heitmann K."/>
            <person name="Mayer Y."/>
            <person name="Kuhl H."/>
            <person name="Knaust F."/>
            <person name="Geider K."/>
            <person name="Reinhardt R."/>
        </authorList>
    </citation>
    <scope>NUCLEOTIDE SEQUENCE [LARGE SCALE GENOMIC DNA]</scope>
    <source>
        <strain evidence="10 11">Eb661</strain>
    </source>
</reference>
<proteinExistence type="predicted"/>
<keyword evidence="11" id="KW-1185">Reference proteome</keyword>
<dbReference type="GO" id="GO:0019867">
    <property type="term" value="C:outer membrane"/>
    <property type="evidence" value="ECO:0007669"/>
    <property type="project" value="InterPro"/>
</dbReference>
<dbReference type="RefSeq" id="WP_013204392.1">
    <property type="nucleotide sequence ID" value="NC_014306.1"/>
</dbReference>
<dbReference type="HOGENOM" id="CLU_001631_2_0_6"/>
<dbReference type="Proteomes" id="UP000008793">
    <property type="component" value="Chromosome"/>
</dbReference>
<dbReference type="SUPFAM" id="SSF48452">
    <property type="entry name" value="TPR-like"/>
    <property type="match status" value="3"/>
</dbReference>
<dbReference type="UniPathway" id="UPA00694"/>
<organism evidence="11">
    <name type="scientific">Erwinia billingiae (strain Eb661)</name>
    <dbReference type="NCBI Taxonomy" id="634500"/>
    <lineage>
        <taxon>Bacteria</taxon>
        <taxon>Pseudomonadati</taxon>
        <taxon>Pseudomonadota</taxon>
        <taxon>Gammaproteobacteria</taxon>
        <taxon>Enterobacterales</taxon>
        <taxon>Erwiniaceae</taxon>
        <taxon>Erwinia</taxon>
    </lineage>
</organism>
<evidence type="ECO:0000256" key="8">
    <source>
        <dbReference type="SAM" id="SignalP"/>
    </source>
</evidence>
<feature type="repeat" description="TPR" evidence="7">
    <location>
        <begin position="464"/>
        <end position="497"/>
    </location>
</feature>
<dbReference type="Gene3D" id="1.25.40.10">
    <property type="entry name" value="Tetratricopeptide repeat domain"/>
    <property type="match status" value="4"/>
</dbReference>
<dbReference type="Pfam" id="PF13432">
    <property type="entry name" value="TPR_16"/>
    <property type="match status" value="2"/>
</dbReference>
<evidence type="ECO:0000256" key="7">
    <source>
        <dbReference type="PROSITE-ProRule" id="PRU00339"/>
    </source>
</evidence>
<accession>D8ML93</accession>
<evidence type="ECO:0000256" key="1">
    <source>
        <dbReference type="ARBA" id="ARBA00003476"/>
    </source>
</evidence>
<evidence type="ECO:0000256" key="4">
    <source>
        <dbReference type="ARBA" id="ARBA00022737"/>
    </source>
</evidence>
<evidence type="ECO:0000256" key="2">
    <source>
        <dbReference type="ARBA" id="ARBA00005186"/>
    </source>
</evidence>
<dbReference type="PROSITE" id="PS50005">
    <property type="entry name" value="TPR"/>
    <property type="match status" value="1"/>
</dbReference>
<evidence type="ECO:0000313" key="10">
    <source>
        <dbReference type="EMBL" id="CAX61921.1"/>
    </source>
</evidence>
<dbReference type="Pfam" id="PF05420">
    <property type="entry name" value="BCSC_C"/>
    <property type="match status" value="1"/>
</dbReference>
<keyword evidence="5 7" id="KW-0802">TPR repeat</keyword>
<dbReference type="InterPro" id="IPR019734">
    <property type="entry name" value="TPR_rpt"/>
</dbReference>
<feature type="chain" id="PRO_5003117940" evidence="8">
    <location>
        <begin position="24"/>
        <end position="1102"/>
    </location>
</feature>
<evidence type="ECO:0000256" key="5">
    <source>
        <dbReference type="ARBA" id="ARBA00022803"/>
    </source>
</evidence>
<keyword evidence="3 8" id="KW-0732">Signal</keyword>
<evidence type="ECO:0000256" key="3">
    <source>
        <dbReference type="ARBA" id="ARBA00022729"/>
    </source>
</evidence>
<evidence type="ECO:0000259" key="9">
    <source>
        <dbReference type="Pfam" id="PF05420"/>
    </source>
</evidence>
<sequence>MKRSRLSLLLPLLLWPLSRAVPAAPDHVEPVDWLLQQVRIGEATQKYDLVSQSLYRLEKIAPDNPQVLAAQIRLALHQGEQDKARQLMVTLKQVSPDSLATRQAEVSIRLLSDEGRKQLQLARLLATSGRLEEAKAAYDKQFNGVFPSPDIALEYWRLVSRLPGQENRALAELSALDRDAPGSINVRMAIAQMELSRNNPTAAVKQLQVVAMDPAGRVQAAELWLSHIKSQPVTPQSVAQLKTYLATFTSDKPQSDGLTELARQQKMLADPAYQQRLRGLAMIDDGQSSAAIPALRAALKATPDDADLLGAMGQALARANQRAEANGYFQRAIVADAQGTDIGKWRSLLTSNQYWLAIAEGDKELAAGNLPQAASQYQRARSLDNRDSYALIGLGDVALAQKNPATAEVQYSRALRLDAGNTTAARRLAALYQQQSPQKAMAFINGLPASQKKALGDTLASLRSSALSAEADRLAAGGNVRQAADVYRQALQLSPDDVWLNTRLAGALRQSGQTQAADRQMQAMARQQPGVPAQVYANALYLSGSDRPQAALAQIHTLPQAKWDHNITDLNTRLETGLLIARAEASLDNIEALIARHQLAAARKQLNALPPEASTANVYSGRRVANAWLAVGEPQKATSLYAGLKTQAAKDGPSQSSALIYRDAARLEAQQGQPHFAQEDYRQAMVASGISLVVPPDNPTFTRLTRNERRDDWLKRGIRSDAADLYRQQDSTLTLEEDYSRNKGTGGVSDFTAHTTMMEAETPFADGKSFLRLDNVDVSAGTFSRNVDGNIDETFGTCANDDATCNRDFRQHQNGTSLGVGYRSDKWRADIGTTPLGFAVTNWVGGVTWNTDWQDIGVSLTASRRPISSSLLAYAGAQDPNTASGKTWGGVVATGGAIGLSYDQGNANGVWADLSAHQITGENVADNSRERLMAGYYYKLINENNRRATIGLNGMLWHYAKDLSDYSLGQGGYYSPQRYSSLSVPVSWRQRTENWSYDLGGSVSWSHSETDGQSRYPLDFGALTTDNPQSSDSSSNGFGYTLRAVLERRLSAHWTMGVGVDIQQAKDYTPSHGLIYARYSMAGWQGDLDLPPEPLTPYADFK</sequence>
<dbReference type="eggNOG" id="COG3118">
    <property type="taxonomic scope" value="Bacteria"/>
</dbReference>
<dbReference type="STRING" id="634500.EbC_43900"/>
<dbReference type="Pfam" id="PF14559">
    <property type="entry name" value="TPR_19"/>
    <property type="match status" value="1"/>
</dbReference>
<dbReference type="eggNOG" id="COG0457">
    <property type="taxonomic scope" value="Bacteria"/>
</dbReference>
<dbReference type="SMART" id="SM00028">
    <property type="entry name" value="TPR"/>
    <property type="match status" value="6"/>
</dbReference>
<dbReference type="AlphaFoldDB" id="D8ML93"/>
<dbReference type="EMBL" id="FP236843">
    <property type="protein sequence ID" value="CAX61921.1"/>
    <property type="molecule type" value="Genomic_DNA"/>
</dbReference>